<comment type="caution">
    <text evidence="3">The sequence shown here is derived from an EMBL/GenBank/DDBJ whole genome shotgun (WGS) entry which is preliminary data.</text>
</comment>
<reference evidence="3 4" key="1">
    <citation type="submission" date="2018-02" db="EMBL/GenBank/DDBJ databases">
        <title>Draft genome sequences of Elsinoe sp., causing black scab on jojoba.</title>
        <authorList>
            <person name="Stodart B."/>
            <person name="Jeffress S."/>
            <person name="Ash G."/>
            <person name="Arun Chinnappa K."/>
        </authorList>
    </citation>
    <scope>NUCLEOTIDE SEQUENCE [LARGE SCALE GENOMIC DNA]</scope>
    <source>
        <strain evidence="3 4">Hillstone_2</strain>
    </source>
</reference>
<dbReference type="PANTHER" id="PTHR43364:SF4">
    <property type="entry name" value="NAD(P)-LINKED OXIDOREDUCTASE SUPERFAMILY PROTEIN"/>
    <property type="match status" value="1"/>
</dbReference>
<dbReference type="GO" id="GO:0016491">
    <property type="term" value="F:oxidoreductase activity"/>
    <property type="evidence" value="ECO:0007669"/>
    <property type="project" value="UniProtKB-KW"/>
</dbReference>
<feature type="domain" description="NADP-dependent oxidoreductase" evidence="2">
    <location>
        <begin position="17"/>
        <end position="302"/>
    </location>
</feature>
<sequence>MVKIIAGLMGSSVMSGSTKLATTDQVRNLLQACQRHGVTELDTARVYNAGKSEELLGTIPEVQHDFAVQTKCPGFMPGSLSYDRVLSNCNASLAALKQSKLDIYYFHGPDRRTPLEDSCRAINELYNQGKFTRFGISNFRADEVEEIITTCKRNKWVLPTVYQGGYNPVARAGEKALFPLLRQHRIAFYAFSPLAGGYFSRPAEELTTPPPGSRMDQMAIFSSLYVNDESLKLHKLLTSACNKNGLTMREATLRWAMHHSILGPEDGVILGASSSEQMEANIDACSKGPLTQELVDLYEDIWKQYSATGRANAYSV</sequence>
<evidence type="ECO:0000256" key="1">
    <source>
        <dbReference type="ARBA" id="ARBA00023002"/>
    </source>
</evidence>
<gene>
    <name evidence="3" type="ORF">C1H76_1057</name>
</gene>
<accession>A0A4U7B9C2</accession>
<dbReference type="SUPFAM" id="SSF51430">
    <property type="entry name" value="NAD(P)-linked oxidoreductase"/>
    <property type="match status" value="1"/>
</dbReference>
<dbReference type="Gene3D" id="3.20.20.100">
    <property type="entry name" value="NADP-dependent oxidoreductase domain"/>
    <property type="match status" value="1"/>
</dbReference>
<dbReference type="EMBL" id="PTQR01000012">
    <property type="protein sequence ID" value="TKX26525.1"/>
    <property type="molecule type" value="Genomic_DNA"/>
</dbReference>
<evidence type="ECO:0000313" key="3">
    <source>
        <dbReference type="EMBL" id="TKX26525.1"/>
    </source>
</evidence>
<dbReference type="InterPro" id="IPR036812">
    <property type="entry name" value="NAD(P)_OxRdtase_dom_sf"/>
</dbReference>
<dbReference type="Pfam" id="PF00248">
    <property type="entry name" value="Aldo_ket_red"/>
    <property type="match status" value="1"/>
</dbReference>
<dbReference type="CDD" id="cd19075">
    <property type="entry name" value="AKR_AKR7A1-5"/>
    <property type="match status" value="1"/>
</dbReference>
<keyword evidence="1" id="KW-0560">Oxidoreductase</keyword>
<dbReference type="InterPro" id="IPR023210">
    <property type="entry name" value="NADP_OxRdtase_dom"/>
</dbReference>
<name>A0A4U7B9C2_9PEZI</name>
<evidence type="ECO:0000259" key="2">
    <source>
        <dbReference type="Pfam" id="PF00248"/>
    </source>
</evidence>
<dbReference type="AlphaFoldDB" id="A0A4U7B9C2"/>
<organism evidence="3 4">
    <name type="scientific">Elsinoe australis</name>
    <dbReference type="NCBI Taxonomy" id="40998"/>
    <lineage>
        <taxon>Eukaryota</taxon>
        <taxon>Fungi</taxon>
        <taxon>Dikarya</taxon>
        <taxon>Ascomycota</taxon>
        <taxon>Pezizomycotina</taxon>
        <taxon>Dothideomycetes</taxon>
        <taxon>Dothideomycetidae</taxon>
        <taxon>Myriangiales</taxon>
        <taxon>Elsinoaceae</taxon>
        <taxon>Elsinoe</taxon>
    </lineage>
</organism>
<proteinExistence type="predicted"/>
<dbReference type="PANTHER" id="PTHR43364">
    <property type="entry name" value="NADH-SPECIFIC METHYLGLYOXAL REDUCTASE-RELATED"/>
    <property type="match status" value="1"/>
</dbReference>
<protein>
    <recommendedName>
        <fullName evidence="2">NADP-dependent oxidoreductase domain-containing protein</fullName>
    </recommendedName>
</protein>
<dbReference type="InterPro" id="IPR050523">
    <property type="entry name" value="AKR_Detox_Biosynth"/>
</dbReference>
<dbReference type="Proteomes" id="UP000308133">
    <property type="component" value="Unassembled WGS sequence"/>
</dbReference>
<evidence type="ECO:0000313" key="4">
    <source>
        <dbReference type="Proteomes" id="UP000308133"/>
    </source>
</evidence>